<dbReference type="PANTHER" id="PTHR11941:SF54">
    <property type="entry name" value="ENOYL-COA HYDRATASE, MITOCHONDRIAL"/>
    <property type="match status" value="1"/>
</dbReference>
<name>A0A4Z0D290_9FIRM</name>
<dbReference type="InterPro" id="IPR029045">
    <property type="entry name" value="ClpP/crotonase-like_dom_sf"/>
</dbReference>
<accession>A0A4Z0D290</accession>
<dbReference type="PROSITE" id="PS00166">
    <property type="entry name" value="ENOYL_COA_HYDRATASE"/>
    <property type="match status" value="1"/>
</dbReference>
<dbReference type="Gene3D" id="1.10.12.10">
    <property type="entry name" value="Lyase 2-enoyl-coa Hydratase, Chain A, domain 2"/>
    <property type="match status" value="1"/>
</dbReference>
<dbReference type="AlphaFoldDB" id="A0A4Z0D290"/>
<dbReference type="FunFam" id="1.10.12.10:FF:000001">
    <property type="entry name" value="Probable enoyl-CoA hydratase, mitochondrial"/>
    <property type="match status" value="1"/>
</dbReference>
<sequence>MDYKNIILKKDGAIGILSINRQNALNALNTEVLSEISKAVDELIHDEEVNVFIVTGEGRAFVAGADILEMKDLNSAQARRFAQAGLDVFRKIELCEKPSIAAVNGYALGGGLELAMACDIRIASNYAKFGQPEVGLGITPGFGGTNRLQRLVGIAKAKELIFTTDVIGAEEALSIGLVNKVVEADKLMDEAMSMANKIAQKAQPAVRYSKVSINRSAEVDIETGMEIEKNLFGLCFATEDQKEGMRAFVEKRNPQFKGK</sequence>
<comment type="caution">
    <text evidence="4">The sequence shown here is derived from an EMBL/GenBank/DDBJ whole genome shotgun (WGS) entry which is preliminary data.</text>
</comment>
<dbReference type="CDD" id="cd06558">
    <property type="entry name" value="crotonase-like"/>
    <property type="match status" value="1"/>
</dbReference>
<organism evidence="4 5">
    <name type="scientific">Soehngenia longivitae</name>
    <dbReference type="NCBI Taxonomy" id="2562294"/>
    <lineage>
        <taxon>Bacteria</taxon>
        <taxon>Bacillati</taxon>
        <taxon>Bacillota</taxon>
        <taxon>Tissierellia</taxon>
        <taxon>Tissierellales</taxon>
        <taxon>Tissierellaceae</taxon>
        <taxon>Soehngenia</taxon>
    </lineage>
</organism>
<dbReference type="InterPro" id="IPR018376">
    <property type="entry name" value="Enoyl-CoA_hyd/isom_CS"/>
</dbReference>
<dbReference type="OrthoDB" id="9775794at2"/>
<dbReference type="SUPFAM" id="SSF52096">
    <property type="entry name" value="ClpP/crotonase"/>
    <property type="match status" value="1"/>
</dbReference>
<dbReference type="InterPro" id="IPR001753">
    <property type="entry name" value="Enoyl-CoA_hydra/iso"/>
</dbReference>
<gene>
    <name evidence="4" type="ORF">E4100_07505</name>
</gene>
<dbReference type="Proteomes" id="UP000298381">
    <property type="component" value="Unassembled WGS sequence"/>
</dbReference>
<evidence type="ECO:0000313" key="4">
    <source>
        <dbReference type="EMBL" id="TFZ39657.1"/>
    </source>
</evidence>
<dbReference type="RefSeq" id="WP_135271425.1">
    <property type="nucleotide sequence ID" value="NZ_SRIB01000010.1"/>
</dbReference>
<dbReference type="InterPro" id="IPR014748">
    <property type="entry name" value="Enoyl-CoA_hydra_C"/>
</dbReference>
<protein>
    <submittedName>
        <fullName evidence="4">Crotonase</fullName>
    </submittedName>
</protein>
<dbReference type="PANTHER" id="PTHR11941">
    <property type="entry name" value="ENOYL-COA HYDRATASE-RELATED"/>
    <property type="match status" value="1"/>
</dbReference>
<dbReference type="FunFam" id="3.90.226.10:FF:000009">
    <property type="entry name" value="Carnitinyl-CoA dehydratase"/>
    <property type="match status" value="1"/>
</dbReference>
<evidence type="ECO:0000256" key="3">
    <source>
        <dbReference type="RuleBase" id="RU003707"/>
    </source>
</evidence>
<dbReference type="Gene3D" id="3.90.226.10">
    <property type="entry name" value="2-enoyl-CoA Hydratase, Chain A, domain 1"/>
    <property type="match status" value="1"/>
</dbReference>
<proteinExistence type="inferred from homology"/>
<dbReference type="Pfam" id="PF00378">
    <property type="entry name" value="ECH_1"/>
    <property type="match status" value="1"/>
</dbReference>
<dbReference type="GO" id="GO:0016836">
    <property type="term" value="F:hydro-lyase activity"/>
    <property type="evidence" value="ECO:0007669"/>
    <property type="project" value="UniProtKB-ARBA"/>
</dbReference>
<evidence type="ECO:0000256" key="1">
    <source>
        <dbReference type="ARBA" id="ARBA00005254"/>
    </source>
</evidence>
<keyword evidence="5" id="KW-1185">Reference proteome</keyword>
<keyword evidence="2" id="KW-0456">Lyase</keyword>
<evidence type="ECO:0000256" key="2">
    <source>
        <dbReference type="ARBA" id="ARBA00023239"/>
    </source>
</evidence>
<reference evidence="4 5" key="1">
    <citation type="submission" date="2019-03" db="EMBL/GenBank/DDBJ databases">
        <title>Draft genome sequence data and analysis of a Fermenting Bacterium, Soehngenia longevitae strain 1933PT, isolated from petroleum reservoir in Azerbaijan.</title>
        <authorList>
            <person name="Grouzdev D.S."/>
            <person name="Bidzhieva S.K."/>
            <person name="Sokolova D.S."/>
            <person name="Tourova T.P."/>
            <person name="Poltaraus A.B."/>
            <person name="Nazina T.N."/>
        </authorList>
    </citation>
    <scope>NUCLEOTIDE SEQUENCE [LARGE SCALE GENOMIC DNA]</scope>
    <source>
        <strain evidence="4 5">1933P</strain>
    </source>
</reference>
<evidence type="ECO:0000313" key="5">
    <source>
        <dbReference type="Proteomes" id="UP000298381"/>
    </source>
</evidence>
<dbReference type="EMBL" id="SRIB01000010">
    <property type="protein sequence ID" value="TFZ39657.1"/>
    <property type="molecule type" value="Genomic_DNA"/>
</dbReference>
<dbReference type="GO" id="GO:0006635">
    <property type="term" value="P:fatty acid beta-oxidation"/>
    <property type="evidence" value="ECO:0007669"/>
    <property type="project" value="TreeGrafter"/>
</dbReference>
<comment type="similarity">
    <text evidence="1 3">Belongs to the enoyl-CoA hydratase/isomerase family.</text>
</comment>